<keyword evidence="2" id="KW-1133">Transmembrane helix</keyword>
<keyword evidence="3" id="KW-0732">Signal</keyword>
<evidence type="ECO:0000256" key="3">
    <source>
        <dbReference type="SAM" id="SignalP"/>
    </source>
</evidence>
<evidence type="ECO:0000256" key="1">
    <source>
        <dbReference type="SAM" id="MobiDB-lite"/>
    </source>
</evidence>
<keyword evidence="2" id="KW-0472">Membrane</keyword>
<dbReference type="EMBL" id="WMBQ01000002">
    <property type="protein sequence ID" value="MTD95607.1"/>
    <property type="molecule type" value="Genomic_DNA"/>
</dbReference>
<evidence type="ECO:0008006" key="6">
    <source>
        <dbReference type="Google" id="ProtNLM"/>
    </source>
</evidence>
<feature type="region of interest" description="Disordered" evidence="1">
    <location>
        <begin position="22"/>
        <end position="48"/>
    </location>
</feature>
<protein>
    <recommendedName>
        <fullName evidence="6">TIGR02186 family protein</fullName>
    </recommendedName>
</protein>
<gene>
    <name evidence="4" type="ORF">GIW81_14810</name>
</gene>
<comment type="caution">
    <text evidence="4">The sequence shown here is derived from an EMBL/GenBank/DDBJ whole genome shotgun (WGS) entry which is preliminary data.</text>
</comment>
<accession>A0A6I3KPG6</accession>
<feature type="signal peptide" evidence="3">
    <location>
        <begin position="1"/>
        <end position="20"/>
    </location>
</feature>
<dbReference type="RefSeq" id="WP_154740136.1">
    <property type="nucleotide sequence ID" value="NZ_WMBQ01000002.1"/>
</dbReference>
<feature type="transmembrane region" description="Helical" evidence="2">
    <location>
        <begin position="256"/>
        <end position="277"/>
    </location>
</feature>
<evidence type="ECO:0000313" key="5">
    <source>
        <dbReference type="Proteomes" id="UP000440694"/>
    </source>
</evidence>
<feature type="chain" id="PRO_5026344860" description="TIGR02186 family protein" evidence="3">
    <location>
        <begin position="21"/>
        <end position="282"/>
    </location>
</feature>
<organism evidence="4 5">
    <name type="scientific">Hyphomicrobium album</name>
    <dbReference type="NCBI Taxonomy" id="2665159"/>
    <lineage>
        <taxon>Bacteria</taxon>
        <taxon>Pseudomonadati</taxon>
        <taxon>Pseudomonadota</taxon>
        <taxon>Alphaproteobacteria</taxon>
        <taxon>Hyphomicrobiales</taxon>
        <taxon>Hyphomicrobiaceae</taxon>
        <taxon>Hyphomicrobium</taxon>
    </lineage>
</organism>
<sequence length="282" mass="30450">MLRLLLPVFLLLACALPAAAQGPAAPRSVPRPTFAPTPSVPQEKVEADISTRTLEVTTGFTGHEIIVFGSVDNSQAPREQYAGYYDVVVVVEGTPFPIVVRRKSDVAGVWVNTSSVTFGSVPSYYAIASTRPIEQVAGPGVLERHAIGLQHIKMTPSGAARSGFKDYEVAAFRSAVIRLKKKDNLYVLAPNGVEFVGRSLFRSTIALPANVPVGPLVARTYLFRNGEVVSAHIARVTLHRTGIEWLVHNFAFVYPMSYGLIAVLIAVGCGLIASAYFRRQTA</sequence>
<reference evidence="4 5" key="1">
    <citation type="submission" date="2019-11" db="EMBL/GenBank/DDBJ databases">
        <title>Identification of a novel strain.</title>
        <authorList>
            <person name="Xu Q."/>
            <person name="Wang G."/>
        </authorList>
    </citation>
    <scope>NUCLEOTIDE SEQUENCE [LARGE SCALE GENOMIC DNA]</scope>
    <source>
        <strain evidence="5">xq</strain>
    </source>
</reference>
<keyword evidence="5" id="KW-1185">Reference proteome</keyword>
<evidence type="ECO:0000256" key="2">
    <source>
        <dbReference type="SAM" id="Phobius"/>
    </source>
</evidence>
<dbReference type="InterPro" id="IPR019088">
    <property type="entry name" value="CHP02186-rel_TM"/>
</dbReference>
<dbReference type="AlphaFoldDB" id="A0A6I3KPG6"/>
<name>A0A6I3KPG6_9HYPH</name>
<dbReference type="Pfam" id="PF09608">
    <property type="entry name" value="Alph_Pro_TM"/>
    <property type="match status" value="1"/>
</dbReference>
<keyword evidence="2" id="KW-0812">Transmembrane</keyword>
<evidence type="ECO:0000313" key="4">
    <source>
        <dbReference type="EMBL" id="MTD95607.1"/>
    </source>
</evidence>
<dbReference type="Proteomes" id="UP000440694">
    <property type="component" value="Unassembled WGS sequence"/>
</dbReference>
<proteinExistence type="predicted"/>